<sequence>MILGCYHLLPESDGPPRRPDGPAFP</sequence>
<reference evidence="1" key="1">
    <citation type="submission" date="2024-01" db="EMBL/GenBank/DDBJ databases">
        <title>GRCr8: a new rat reference genome assembly contstructed from accurate long reads and long range scaffolding.</title>
        <authorList>
            <person name="Doris P.A."/>
            <person name="Kalbfleisch T."/>
            <person name="Li K."/>
            <person name="Howe K."/>
            <person name="Wood J."/>
        </authorList>
    </citation>
    <scope>NUCLEOTIDE SEQUENCE [LARGE SCALE GENOMIC DNA]</scope>
    <source>
        <strain evidence="1">Brown Norway</strain>
    </source>
</reference>
<reference evidence="1" key="2">
    <citation type="submission" date="2025-08" db="UniProtKB">
        <authorList>
            <consortium name="Ensembl"/>
        </authorList>
    </citation>
    <scope>IDENTIFICATION</scope>
    <source>
        <strain evidence="1">Brown Norway</strain>
    </source>
</reference>
<organism evidence="1 2">
    <name type="scientific">Rattus norvegicus</name>
    <name type="common">Rat</name>
    <dbReference type="NCBI Taxonomy" id="10116"/>
    <lineage>
        <taxon>Eukaryota</taxon>
        <taxon>Metazoa</taxon>
        <taxon>Chordata</taxon>
        <taxon>Craniata</taxon>
        <taxon>Vertebrata</taxon>
        <taxon>Euteleostomi</taxon>
        <taxon>Mammalia</taxon>
        <taxon>Eutheria</taxon>
        <taxon>Euarchontoglires</taxon>
        <taxon>Glires</taxon>
        <taxon>Rodentia</taxon>
        <taxon>Myomorpha</taxon>
        <taxon>Muroidea</taxon>
        <taxon>Muridae</taxon>
        <taxon>Murinae</taxon>
        <taxon>Rattus</taxon>
    </lineage>
</organism>
<keyword evidence="2" id="KW-1185">Reference proteome</keyword>
<proteinExistence type="predicted"/>
<evidence type="ECO:0000313" key="2">
    <source>
        <dbReference type="Proteomes" id="UP000002494"/>
    </source>
</evidence>
<dbReference type="Proteomes" id="UP000002494">
    <property type="component" value="Chromosome 6"/>
</dbReference>
<accession>A0ABK0L7S3</accession>
<dbReference type="Ensembl" id="ENSRNOT00000155565.1">
    <property type="protein sequence ID" value="ENSRNOP00000100856.1"/>
    <property type="gene ID" value="ENSRNOG00000073652.1"/>
</dbReference>
<evidence type="ECO:0000313" key="1">
    <source>
        <dbReference type="Ensembl" id="ENSRNOP00000100856.1"/>
    </source>
</evidence>
<protein>
    <submittedName>
        <fullName evidence="1">Uncharacterized protein</fullName>
    </submittedName>
</protein>
<name>A0ABK0L7S3_RAT</name>
<reference evidence="1" key="3">
    <citation type="submission" date="2025-09" db="UniProtKB">
        <authorList>
            <consortium name="Ensembl"/>
        </authorList>
    </citation>
    <scope>IDENTIFICATION</scope>
    <source>
        <strain evidence="1">Brown Norway</strain>
    </source>
</reference>